<comment type="caution">
    <text evidence="1">The sequence shown here is derived from an EMBL/GenBank/DDBJ whole genome shotgun (WGS) entry which is preliminary data.</text>
</comment>
<dbReference type="EMBL" id="ADLO01000055">
    <property type="protein sequence ID" value="KGF55665.1"/>
    <property type="molecule type" value="Genomic_DNA"/>
</dbReference>
<evidence type="ECO:0000313" key="1">
    <source>
        <dbReference type="EMBL" id="KGF55665.1"/>
    </source>
</evidence>
<protein>
    <submittedName>
        <fullName evidence="1">Uncharacterized protein</fullName>
    </submittedName>
</protein>
<reference evidence="1 2" key="1">
    <citation type="submission" date="2011-08" db="EMBL/GenBank/DDBJ databases">
        <title>The Genome Sequence of Clostridium orbiscindens 1_3_50AFAA.</title>
        <authorList>
            <consortium name="The Broad Institute Genome Sequencing Platform"/>
            <person name="Earl A."/>
            <person name="Ward D."/>
            <person name="Feldgarden M."/>
            <person name="Gevers D."/>
            <person name="Daigneault M."/>
            <person name="Strauss J."/>
            <person name="Allen-Vercoe E."/>
            <person name="Young S.K."/>
            <person name="Zeng Q."/>
            <person name="Gargeya S."/>
            <person name="Fitzgerald M."/>
            <person name="Haas B."/>
            <person name="Abouelleil A."/>
            <person name="Alvarado L."/>
            <person name="Arachchi H.M."/>
            <person name="Berlin A."/>
            <person name="Brown A."/>
            <person name="Chapman S.B."/>
            <person name="Chen Z."/>
            <person name="Dunbar C."/>
            <person name="Freedman E."/>
            <person name="Gearin G."/>
            <person name="Gellesch M."/>
            <person name="Goldberg J."/>
            <person name="Griggs A."/>
            <person name="Gujja S."/>
            <person name="Heiman D."/>
            <person name="Howarth C."/>
            <person name="Larson L."/>
            <person name="Lui A."/>
            <person name="MacDonald P.J.P."/>
            <person name="Montmayeur A."/>
            <person name="Murphy C."/>
            <person name="Neiman D."/>
            <person name="Pearson M."/>
            <person name="Priest M."/>
            <person name="Roberts A."/>
            <person name="Saif S."/>
            <person name="Shea T."/>
            <person name="Shenoy N."/>
            <person name="Sisk P."/>
            <person name="Stolte C."/>
            <person name="Sykes S."/>
            <person name="Wortman J."/>
            <person name="Nusbaum C."/>
            <person name="Birren B."/>
        </authorList>
    </citation>
    <scope>NUCLEOTIDE SEQUENCE [LARGE SCALE GENOMIC DNA]</scope>
    <source>
        <strain evidence="1 2">1_3_50AFAA</strain>
    </source>
</reference>
<dbReference type="PATRIC" id="fig|742738.3.peg.1789"/>
<sequence length="40" mass="4507">MQSFFRRLAACAALFCANPLAFLRGLSDPGSPVRRLLRRK</sequence>
<accession>A0A096B9C3</accession>
<organism evidence="1 2">
    <name type="scientific">Flavonifractor plautii 1_3_50AFAA</name>
    <dbReference type="NCBI Taxonomy" id="742738"/>
    <lineage>
        <taxon>Bacteria</taxon>
        <taxon>Bacillati</taxon>
        <taxon>Bacillota</taxon>
        <taxon>Clostridia</taxon>
        <taxon>Eubacteriales</taxon>
        <taxon>Oscillospiraceae</taxon>
        <taxon>Flavonifractor</taxon>
    </lineage>
</organism>
<dbReference type="AlphaFoldDB" id="A0A096B9C3"/>
<gene>
    <name evidence="1" type="ORF">HMPREF9460_01743</name>
</gene>
<keyword evidence="2" id="KW-1185">Reference proteome</keyword>
<evidence type="ECO:0000313" key="2">
    <source>
        <dbReference type="Proteomes" id="UP000029585"/>
    </source>
</evidence>
<name>A0A096B9C3_FLAPL</name>
<dbReference type="Proteomes" id="UP000029585">
    <property type="component" value="Unassembled WGS sequence"/>
</dbReference>
<proteinExistence type="predicted"/>
<dbReference type="RefSeq" id="WP_257590613.1">
    <property type="nucleotide sequence ID" value="NZ_KN174162.1"/>
</dbReference>
<dbReference type="HOGENOM" id="CLU_3287520_0_0_9"/>